<feature type="transmembrane region" description="Helical" evidence="8">
    <location>
        <begin position="356"/>
        <end position="378"/>
    </location>
</feature>
<dbReference type="EMBL" id="FMHG01000001">
    <property type="protein sequence ID" value="SCJ62711.1"/>
    <property type="molecule type" value="Genomic_DNA"/>
</dbReference>
<feature type="transmembrane region" description="Helical" evidence="8">
    <location>
        <begin position="302"/>
        <end position="319"/>
    </location>
</feature>
<dbReference type="InterPro" id="IPR051085">
    <property type="entry name" value="MB_O-acyltransferase"/>
</dbReference>
<keyword evidence="7" id="KW-0012">Acyltransferase</keyword>
<evidence type="ECO:0000256" key="6">
    <source>
        <dbReference type="ARBA" id="ARBA00023136"/>
    </source>
</evidence>
<dbReference type="GO" id="GO:0042121">
    <property type="term" value="P:alginic acid biosynthetic process"/>
    <property type="evidence" value="ECO:0007669"/>
    <property type="project" value="InterPro"/>
</dbReference>
<evidence type="ECO:0000256" key="2">
    <source>
        <dbReference type="ARBA" id="ARBA00010323"/>
    </source>
</evidence>
<evidence type="ECO:0000256" key="3">
    <source>
        <dbReference type="ARBA" id="ARBA00022475"/>
    </source>
</evidence>
<feature type="transmembrane region" description="Helical" evidence="8">
    <location>
        <begin position="325"/>
        <end position="344"/>
    </location>
</feature>
<feature type="transmembrane region" description="Helical" evidence="8">
    <location>
        <begin position="46"/>
        <end position="67"/>
    </location>
</feature>
<evidence type="ECO:0000256" key="8">
    <source>
        <dbReference type="SAM" id="Phobius"/>
    </source>
</evidence>
<keyword evidence="4 8" id="KW-0812">Transmembrane</keyword>
<dbReference type="AlphaFoldDB" id="A0A1C6HYU6"/>
<proteinExistence type="inferred from homology"/>
<dbReference type="InterPro" id="IPR028362">
    <property type="entry name" value="AlgI"/>
</dbReference>
<keyword evidence="6 7" id="KW-0472">Membrane</keyword>
<comment type="similarity">
    <text evidence="2 7">Belongs to the membrane-bound acyltransferase family.</text>
</comment>
<evidence type="ECO:0000313" key="9">
    <source>
        <dbReference type="EMBL" id="SCJ62711.1"/>
    </source>
</evidence>
<accession>A0A1C6HYU6</accession>
<evidence type="ECO:0000256" key="5">
    <source>
        <dbReference type="ARBA" id="ARBA00022989"/>
    </source>
</evidence>
<name>A0A1C6HYU6_9FIRM</name>
<sequence length="469" mass="51623">MVFSSLVFLYRFLPAVLLLSFLCPKKYQNALLLAASLFFYAWGEPVYLPLMAATVGLCYLQGRWVAALLHRGRARAAKWALGVSVGCELALLLVFKYAAWAASLLRGAGLPVAVPHLALPIGISFYTFQALSYVVDVYRRQVPAQTNIVDLGAYIALFPQLIAGPIVRYRDIAPQLKHRTVTAAGLSGGCWRFCVGLGKKVLLANSLGPLFGRLSAADAPTVLGGWLGAVAFGLQLYFDFSGYSDMAIGLGAMFGFTFAENFRHPYLATSITQFWRRWHISLGSWFRDYLYIPLGGSRCRRARWLLNIAAVWLLTGLWHGASLNFLVWGGYFGLLLILEKLLLLPLLQRRPALGRIYTLAAVAVSWALFAFDDIGRGLHWVAAMFGLSGSALAVSADWYYLTQYGAVLLLALLCCAPPPRPLARWWARLRRCRPVGAGALQGVGCVALLLLGTAYLVGAGYNPFLYFRF</sequence>
<gene>
    <name evidence="9" type="primary">dltB_1</name>
    <name evidence="9" type="ORF">SAMEA3545359_01126</name>
</gene>
<dbReference type="PIRSF" id="PIRSF500217">
    <property type="entry name" value="AlgI"/>
    <property type="match status" value="1"/>
</dbReference>
<dbReference type="GO" id="GO:0005886">
    <property type="term" value="C:plasma membrane"/>
    <property type="evidence" value="ECO:0007669"/>
    <property type="project" value="UniProtKB-SubCell"/>
</dbReference>
<feature type="transmembrane region" description="Helical" evidence="8">
    <location>
        <begin position="112"/>
        <end position="135"/>
    </location>
</feature>
<keyword evidence="7" id="KW-0808">Transferase</keyword>
<organism evidence="9">
    <name type="scientific">uncultured Anaerotruncus sp</name>
    <dbReference type="NCBI Taxonomy" id="905011"/>
    <lineage>
        <taxon>Bacteria</taxon>
        <taxon>Bacillati</taxon>
        <taxon>Bacillota</taxon>
        <taxon>Clostridia</taxon>
        <taxon>Eubacteriales</taxon>
        <taxon>Oscillospiraceae</taxon>
        <taxon>Anaerotruncus</taxon>
        <taxon>environmental samples</taxon>
    </lineage>
</organism>
<evidence type="ECO:0000256" key="4">
    <source>
        <dbReference type="ARBA" id="ARBA00022692"/>
    </source>
</evidence>
<evidence type="ECO:0000256" key="7">
    <source>
        <dbReference type="PIRNR" id="PIRNR016636"/>
    </source>
</evidence>
<feature type="transmembrane region" description="Helical" evidence="8">
    <location>
        <begin position="398"/>
        <end position="416"/>
    </location>
</feature>
<protein>
    <submittedName>
        <fullName evidence="9">D-alanyl-lipoteichoic acid biosynthesis protein DltB</fullName>
    </submittedName>
</protein>
<dbReference type="InterPro" id="IPR004299">
    <property type="entry name" value="MBOAT_fam"/>
</dbReference>
<dbReference type="PANTHER" id="PTHR13285:SF18">
    <property type="entry name" value="PROTEIN-CYSTEINE N-PALMITOYLTRANSFERASE RASP"/>
    <property type="match status" value="1"/>
</dbReference>
<dbReference type="Pfam" id="PF03062">
    <property type="entry name" value="MBOAT"/>
    <property type="match status" value="1"/>
</dbReference>
<dbReference type="PIRSF" id="PIRSF016636">
    <property type="entry name" value="AlgI_DltB"/>
    <property type="match status" value="1"/>
</dbReference>
<dbReference type="GO" id="GO:0016746">
    <property type="term" value="F:acyltransferase activity"/>
    <property type="evidence" value="ECO:0007669"/>
    <property type="project" value="UniProtKB-KW"/>
</dbReference>
<dbReference type="InterPro" id="IPR024194">
    <property type="entry name" value="Ac/AlaTfrase_AlgI/DltB"/>
</dbReference>
<feature type="transmembrane region" description="Helical" evidence="8">
    <location>
        <begin position="437"/>
        <end position="461"/>
    </location>
</feature>
<reference evidence="9" key="1">
    <citation type="submission" date="2015-09" db="EMBL/GenBank/DDBJ databases">
        <authorList>
            <consortium name="Pathogen Informatics"/>
        </authorList>
    </citation>
    <scope>NUCLEOTIDE SEQUENCE</scope>
    <source>
        <strain evidence="9">2789STDY5834896</strain>
    </source>
</reference>
<feature type="transmembrane region" description="Helical" evidence="8">
    <location>
        <begin position="79"/>
        <end position="100"/>
    </location>
</feature>
<evidence type="ECO:0000256" key="1">
    <source>
        <dbReference type="ARBA" id="ARBA00004651"/>
    </source>
</evidence>
<keyword evidence="5 8" id="KW-1133">Transmembrane helix</keyword>
<comment type="subcellular location">
    <subcellularLocation>
        <location evidence="1">Cell membrane</location>
        <topology evidence="1">Multi-pass membrane protein</topology>
    </subcellularLocation>
</comment>
<dbReference type="PANTHER" id="PTHR13285">
    <property type="entry name" value="ACYLTRANSFERASE"/>
    <property type="match status" value="1"/>
</dbReference>
<keyword evidence="3 7" id="KW-1003">Cell membrane</keyword>